<dbReference type="RefSeq" id="WP_210537743.1">
    <property type="nucleotide sequence ID" value="NZ_JAGKTC010000004.1"/>
</dbReference>
<organism evidence="1 2">
    <name type="scientific">Pseudoxanthomonas helianthi</name>
    <dbReference type="NCBI Taxonomy" id="1453541"/>
    <lineage>
        <taxon>Bacteria</taxon>
        <taxon>Pseudomonadati</taxon>
        <taxon>Pseudomonadota</taxon>
        <taxon>Gammaproteobacteria</taxon>
        <taxon>Lysobacterales</taxon>
        <taxon>Lysobacteraceae</taxon>
        <taxon>Pseudoxanthomonas</taxon>
    </lineage>
</organism>
<proteinExistence type="predicted"/>
<dbReference type="InterPro" id="IPR036736">
    <property type="entry name" value="ACP-like_sf"/>
</dbReference>
<accession>A0A940X4F8</accession>
<dbReference type="AlphaFoldDB" id="A0A940X4F8"/>
<reference evidence="1" key="2">
    <citation type="submission" date="2021-03" db="EMBL/GenBank/DDBJ databases">
        <authorList>
            <person name="Cao W."/>
        </authorList>
    </citation>
    <scope>NUCLEOTIDE SEQUENCE</scope>
    <source>
        <strain evidence="1">110414</strain>
    </source>
</reference>
<comment type="caution">
    <text evidence="1">The sequence shown here is derived from an EMBL/GenBank/DDBJ whole genome shotgun (WGS) entry which is preliminary data.</text>
</comment>
<evidence type="ECO:0000313" key="2">
    <source>
        <dbReference type="Proteomes" id="UP000673447"/>
    </source>
</evidence>
<name>A0A940X4F8_9GAMM</name>
<evidence type="ECO:0000313" key="1">
    <source>
        <dbReference type="EMBL" id="MBP3985868.1"/>
    </source>
</evidence>
<dbReference type="Gene3D" id="1.10.1200.10">
    <property type="entry name" value="ACP-like"/>
    <property type="match status" value="1"/>
</dbReference>
<dbReference type="SUPFAM" id="SSF47336">
    <property type="entry name" value="ACP-like"/>
    <property type="match status" value="1"/>
</dbReference>
<dbReference type="EMBL" id="JAGKTC010000004">
    <property type="protein sequence ID" value="MBP3985868.1"/>
    <property type="molecule type" value="Genomic_DNA"/>
</dbReference>
<reference evidence="1" key="1">
    <citation type="journal article" date="2016" name="Int. J. Syst. Evol. Microbiol.">
        <title>Pseudoxanthomonas helianthi sp. nov., isolated from roots of Jerusalem artichoke (Helianthus tuberosus).</title>
        <authorList>
            <person name="Kittiwongwattana C."/>
            <person name="Thawai C."/>
        </authorList>
    </citation>
    <scope>NUCLEOTIDE SEQUENCE</scope>
    <source>
        <strain evidence="1">110414</strain>
    </source>
</reference>
<sequence>MPQKQLIKQFILENFLFSDDASAIGDQDSLIQTGIVDSTGIHELVFFLEDTFKLQIVPEEMIPANFDSIQTVDDFVSRKLAG</sequence>
<dbReference type="Proteomes" id="UP000673447">
    <property type="component" value="Unassembled WGS sequence"/>
</dbReference>
<gene>
    <name evidence="1" type="ORF">J5837_15785</name>
</gene>
<keyword evidence="2" id="KW-1185">Reference proteome</keyword>
<protein>
    <submittedName>
        <fullName evidence="1">Acyl carrier protein</fullName>
    </submittedName>
</protein>